<feature type="transmembrane region" description="Helical" evidence="1">
    <location>
        <begin position="7"/>
        <end position="29"/>
    </location>
</feature>
<evidence type="ECO:0000256" key="1">
    <source>
        <dbReference type="SAM" id="Phobius"/>
    </source>
</evidence>
<protein>
    <submittedName>
        <fullName evidence="2">Uncharacterized protein</fullName>
    </submittedName>
</protein>
<keyword evidence="1" id="KW-0472">Membrane</keyword>
<comment type="caution">
    <text evidence="2">The sequence shown here is derived from an EMBL/GenBank/DDBJ whole genome shotgun (WGS) entry which is preliminary data.</text>
</comment>
<evidence type="ECO:0000313" key="2">
    <source>
        <dbReference type="EMBL" id="MCL1630795.1"/>
    </source>
</evidence>
<dbReference type="Proteomes" id="UP001203004">
    <property type="component" value="Unassembled WGS sequence"/>
</dbReference>
<name>A0ABT0M7F2_9BACL</name>
<feature type="transmembrane region" description="Helical" evidence="1">
    <location>
        <begin position="41"/>
        <end position="63"/>
    </location>
</feature>
<evidence type="ECO:0000313" key="3">
    <source>
        <dbReference type="Proteomes" id="UP001203004"/>
    </source>
</evidence>
<organism evidence="2 3">
    <name type="scientific">Sporolactobacillus mangiferae</name>
    <dbReference type="NCBI Taxonomy" id="2940498"/>
    <lineage>
        <taxon>Bacteria</taxon>
        <taxon>Bacillati</taxon>
        <taxon>Bacillota</taxon>
        <taxon>Bacilli</taxon>
        <taxon>Bacillales</taxon>
        <taxon>Sporolactobacillaceae</taxon>
        <taxon>Sporolactobacillus</taxon>
    </lineage>
</organism>
<dbReference type="EMBL" id="JAMAST010000001">
    <property type="protein sequence ID" value="MCL1630795.1"/>
    <property type="molecule type" value="Genomic_DNA"/>
</dbReference>
<keyword evidence="3" id="KW-1185">Reference proteome</keyword>
<dbReference type="RefSeq" id="WP_249096789.1">
    <property type="nucleotide sequence ID" value="NZ_JAMAST010000001.1"/>
</dbReference>
<reference evidence="2 3" key="1">
    <citation type="submission" date="2022-05" db="EMBL/GenBank/DDBJ databases">
        <title>Sporolactobacillus sp nov CPB3-1, isolated from tree bark (Mangifera indica L.).</title>
        <authorList>
            <person name="Phuengjayaem S."/>
            <person name="Tanasupawat S."/>
        </authorList>
    </citation>
    <scope>NUCLEOTIDE SEQUENCE [LARGE SCALE GENOMIC DNA]</scope>
    <source>
        <strain evidence="2 3">CPB3-1</strain>
    </source>
</reference>
<keyword evidence="1" id="KW-0812">Transmembrane</keyword>
<feature type="transmembrane region" description="Helical" evidence="1">
    <location>
        <begin position="70"/>
        <end position="91"/>
    </location>
</feature>
<sequence length="280" mass="31556">MKRIKQTIGGLCFALSLGFFGLQCGYFWLHLQFGIEYFDKRYFYLINSLCLCSLSLALIFLLTLKKKSQYLIGGIAAFFIVISGILVAGVGHDEGLTTSLSPDQQRLLVVKTDRRSGRTIYYRPYYWIFVRAKEALPGLPQKPIKIKWITSDVAALTYRSADQQLRQYLATYGSRGNGGYSHVAAEIQGTWQSNEAEVASDTHGISVTANGKTERFQWNQIEQFGTLAVVLKHADQAVWSITLNDDFTPNADAARPAKGTIRLYQATLKETRPQTLHRRQ</sequence>
<proteinExistence type="predicted"/>
<accession>A0ABT0M7F2</accession>
<keyword evidence="1" id="KW-1133">Transmembrane helix</keyword>
<gene>
    <name evidence="2" type="ORF">M3N64_02410</name>
</gene>